<name>A0A7D9E6X5_PARCT</name>
<dbReference type="AlphaFoldDB" id="A0A7D9E6X5"/>
<keyword evidence="3" id="KW-1185">Reference proteome</keyword>
<protein>
    <submittedName>
        <fullName evidence="2">Uncharacterized protein</fullName>
    </submittedName>
</protein>
<feature type="compositionally biased region" description="Polar residues" evidence="1">
    <location>
        <begin position="36"/>
        <end position="60"/>
    </location>
</feature>
<organism evidence="2 3">
    <name type="scientific">Paramuricea clavata</name>
    <name type="common">Red gorgonian</name>
    <name type="synonym">Violescent sea-whip</name>
    <dbReference type="NCBI Taxonomy" id="317549"/>
    <lineage>
        <taxon>Eukaryota</taxon>
        <taxon>Metazoa</taxon>
        <taxon>Cnidaria</taxon>
        <taxon>Anthozoa</taxon>
        <taxon>Octocorallia</taxon>
        <taxon>Malacalcyonacea</taxon>
        <taxon>Plexauridae</taxon>
        <taxon>Paramuricea</taxon>
    </lineage>
</organism>
<feature type="region of interest" description="Disordered" evidence="1">
    <location>
        <begin position="23"/>
        <end position="60"/>
    </location>
</feature>
<sequence length="169" mass="18957">MAELIDGYCQLVGNQKHSLLNRKIDDRRLPNVPVAQGTNGSQPSSENTSTRHGSVTSTTTQKSEVCRMEFEFGFAEGLQTAQKYLNKRSSLRAKKCDQFLCQAIEDLYGRVDASGRKTRNGKKSALEDFYRKELSKSSTYKHKILLTTLKTCDILAPAINLDSSFSIRQ</sequence>
<comment type="caution">
    <text evidence="2">The sequence shown here is derived from an EMBL/GenBank/DDBJ whole genome shotgun (WGS) entry which is preliminary data.</text>
</comment>
<accession>A0A7D9E6X5</accession>
<evidence type="ECO:0000313" key="2">
    <source>
        <dbReference type="EMBL" id="CAB4001616.1"/>
    </source>
</evidence>
<dbReference type="Proteomes" id="UP001152795">
    <property type="component" value="Unassembled WGS sequence"/>
</dbReference>
<evidence type="ECO:0000313" key="3">
    <source>
        <dbReference type="Proteomes" id="UP001152795"/>
    </source>
</evidence>
<gene>
    <name evidence="2" type="ORF">PACLA_8A071687</name>
</gene>
<evidence type="ECO:0000256" key="1">
    <source>
        <dbReference type="SAM" id="MobiDB-lite"/>
    </source>
</evidence>
<proteinExistence type="predicted"/>
<dbReference type="EMBL" id="CACRXK020004136">
    <property type="protein sequence ID" value="CAB4001616.1"/>
    <property type="molecule type" value="Genomic_DNA"/>
</dbReference>
<reference evidence="2" key="1">
    <citation type="submission" date="2020-04" db="EMBL/GenBank/DDBJ databases">
        <authorList>
            <person name="Alioto T."/>
            <person name="Alioto T."/>
            <person name="Gomez Garrido J."/>
        </authorList>
    </citation>
    <scope>NUCLEOTIDE SEQUENCE</scope>
    <source>
        <strain evidence="2">A484AB</strain>
    </source>
</reference>